<reference evidence="1 2" key="1">
    <citation type="submission" date="2016-07" db="EMBL/GenBank/DDBJ databases">
        <title>Pervasive Adenine N6-methylation of Active Genes in Fungi.</title>
        <authorList>
            <consortium name="DOE Joint Genome Institute"/>
            <person name="Mondo S.J."/>
            <person name="Dannebaum R.O."/>
            <person name="Kuo R.C."/>
            <person name="Labutti K."/>
            <person name="Haridas S."/>
            <person name="Kuo A."/>
            <person name="Salamov A."/>
            <person name="Ahrendt S.R."/>
            <person name="Lipzen A."/>
            <person name="Sullivan W."/>
            <person name="Andreopoulos W.B."/>
            <person name="Clum A."/>
            <person name="Lindquist E."/>
            <person name="Daum C."/>
            <person name="Ramamoorthy G.K."/>
            <person name="Gryganskyi A."/>
            <person name="Culley D."/>
            <person name="Magnuson J.K."/>
            <person name="James T.Y."/>
            <person name="O'Malley M.A."/>
            <person name="Stajich J.E."/>
            <person name="Spatafora J.W."/>
            <person name="Visel A."/>
            <person name="Grigoriev I.V."/>
        </authorList>
    </citation>
    <scope>NUCLEOTIDE SEQUENCE [LARGE SCALE GENOMIC DNA]</scope>
    <source>
        <strain evidence="1 2">CBS 931.73</strain>
    </source>
</reference>
<gene>
    <name evidence="1" type="ORF">K493DRAFT_344712</name>
</gene>
<evidence type="ECO:0000313" key="1">
    <source>
        <dbReference type="EMBL" id="ORY06118.1"/>
    </source>
</evidence>
<accession>A0A1Y1Z748</accession>
<dbReference type="InParanoid" id="A0A1Y1Z748"/>
<evidence type="ECO:0000313" key="2">
    <source>
        <dbReference type="Proteomes" id="UP000193498"/>
    </source>
</evidence>
<organism evidence="1 2">
    <name type="scientific">Basidiobolus meristosporus CBS 931.73</name>
    <dbReference type="NCBI Taxonomy" id="1314790"/>
    <lineage>
        <taxon>Eukaryota</taxon>
        <taxon>Fungi</taxon>
        <taxon>Fungi incertae sedis</taxon>
        <taxon>Zoopagomycota</taxon>
        <taxon>Entomophthoromycotina</taxon>
        <taxon>Basidiobolomycetes</taxon>
        <taxon>Basidiobolales</taxon>
        <taxon>Basidiobolaceae</taxon>
        <taxon>Basidiobolus</taxon>
    </lineage>
</organism>
<sequence length="271" mass="31602">MFLELNNTEIDLSCPKLEEDSITRYGPDEFELFLKFLYAYEDVLDHVSVPTLKVIIGLAHRFLVDSLLEKADDLLVAGVNIDIDNWFDLFSFASFYTLEKSVTACFNFLQCNSKSILWEDLWELSCSDFERFLRVSQCLTPREHYDFVMKYINPANLDEETAAARKRLLPSLIENSELPFQDGEASLLETLERYIVEETEDDAELKCSLYMILAKGWTRWHTKAKERLIKLTNQWEIEFNSRVVRGYSYSGYVQPPGSTTNWVKMVKEAME</sequence>
<dbReference type="Proteomes" id="UP000193498">
    <property type="component" value="Unassembled WGS sequence"/>
</dbReference>
<proteinExistence type="predicted"/>
<dbReference type="InterPro" id="IPR011333">
    <property type="entry name" value="SKP1/BTB/POZ_sf"/>
</dbReference>
<comment type="caution">
    <text evidence="1">The sequence shown here is derived from an EMBL/GenBank/DDBJ whole genome shotgun (WGS) entry which is preliminary data.</text>
</comment>
<dbReference type="Gene3D" id="3.30.710.10">
    <property type="entry name" value="Potassium Channel Kv1.1, Chain A"/>
    <property type="match status" value="1"/>
</dbReference>
<evidence type="ECO:0008006" key="3">
    <source>
        <dbReference type="Google" id="ProtNLM"/>
    </source>
</evidence>
<keyword evidence="2" id="KW-1185">Reference proteome</keyword>
<protein>
    <recommendedName>
        <fullName evidence="3">BTB domain-containing protein</fullName>
    </recommendedName>
</protein>
<name>A0A1Y1Z748_9FUNG</name>
<dbReference type="AlphaFoldDB" id="A0A1Y1Z748"/>
<dbReference type="EMBL" id="MCFE01000019">
    <property type="protein sequence ID" value="ORY06118.1"/>
    <property type="molecule type" value="Genomic_DNA"/>
</dbReference>